<keyword evidence="2" id="KW-0812">Transmembrane</keyword>
<dbReference type="AlphaFoldDB" id="A0A812G1Y3"/>
<organism evidence="3 4">
    <name type="scientific">Symbiodinium natans</name>
    <dbReference type="NCBI Taxonomy" id="878477"/>
    <lineage>
        <taxon>Eukaryota</taxon>
        <taxon>Sar</taxon>
        <taxon>Alveolata</taxon>
        <taxon>Dinophyceae</taxon>
        <taxon>Suessiales</taxon>
        <taxon>Symbiodiniaceae</taxon>
        <taxon>Symbiodinium</taxon>
    </lineage>
</organism>
<evidence type="ECO:0000256" key="2">
    <source>
        <dbReference type="SAM" id="Phobius"/>
    </source>
</evidence>
<keyword evidence="4" id="KW-1185">Reference proteome</keyword>
<feature type="transmembrane region" description="Helical" evidence="2">
    <location>
        <begin position="259"/>
        <end position="285"/>
    </location>
</feature>
<evidence type="ECO:0000313" key="4">
    <source>
        <dbReference type="Proteomes" id="UP000604046"/>
    </source>
</evidence>
<feature type="transmembrane region" description="Helical" evidence="2">
    <location>
        <begin position="30"/>
        <end position="50"/>
    </location>
</feature>
<proteinExistence type="predicted"/>
<feature type="transmembrane region" description="Helical" evidence="2">
    <location>
        <begin position="151"/>
        <end position="173"/>
    </location>
</feature>
<protein>
    <submittedName>
        <fullName evidence="3">Uncharacterized protein</fullName>
    </submittedName>
</protein>
<feature type="region of interest" description="Disordered" evidence="1">
    <location>
        <begin position="732"/>
        <end position="755"/>
    </location>
</feature>
<feature type="transmembrane region" description="Helical" evidence="2">
    <location>
        <begin position="57"/>
        <end position="80"/>
    </location>
</feature>
<feature type="transmembrane region" description="Helical" evidence="2">
    <location>
        <begin position="185"/>
        <end position="206"/>
    </location>
</feature>
<dbReference type="Proteomes" id="UP000604046">
    <property type="component" value="Unassembled WGS sequence"/>
</dbReference>
<keyword evidence="2" id="KW-1133">Transmembrane helix</keyword>
<feature type="transmembrane region" description="Helical" evidence="2">
    <location>
        <begin position="212"/>
        <end position="238"/>
    </location>
</feature>
<dbReference type="OrthoDB" id="442805at2759"/>
<sequence>MAYRILGGLLLLLLAGLFISIDWVTYSGVAAGLFLGVVHVPGDAGRHFAFRFKLAKLAVCTTIALFSAYVATYPWLLIPALGPGVPNLPRRWVYLVALAMLSATWIACILSKHPHSTCANDAQWCVLGFWLLAVLSQITQASGAYHLGNVFLFFEGVESSLESVLLGWAVYFFQNRVDEISSQHVFTACPHLWIAAVGFSAVSFGAGLHDSYAVGAFALALFIGMYLAYTFTICMILLRSLCRVLGEARRVRGPPRKQANWAGRVLFVELLIWATLGTISCFAWLPCDIFLFQLMLHPELHEPGHFKNVKIMSISSWARCSVWVVNCLGLAALSGILWQEQPPAEEEMSEMSSRARARSLVSASSHLSSDEQEVYHEVVGQLANRGFRLNSLLDFWEQLLDEDGMMRSFEPRRSSTNDVVRLAIIPQSRSGDGGCALASLWSEDPIKPQVMVTHNWANGFGKLVAAILADCLDHRIYQDVGSLIVTEAGFAQVRAQLANKLDTSYWVCAFSVNQHASICAGFGPEPPPKSRAWKEWNMKRHDSVTGKVYPLCDCNVEKHVSHGDARCELNKFDDMMTHLATEVANFRQLVVLDDTFDVLFRAWCVAEIFEASALQMQATIQVSSQEAVDLNYDRLTLLDVRHCSASSEADKDMILSKIADVEAFNLHLQELVFSAEVGLFAEWVDGYTRSRQVGRILRRSKIGLQSSGSSLPNREENLGFCQGCLWPFSKSLADSSGESSDELSSSTADSAASPC</sequence>
<feature type="transmembrane region" description="Helical" evidence="2">
    <location>
        <begin position="92"/>
        <end position="110"/>
    </location>
</feature>
<accession>A0A812G1Y3</accession>
<dbReference type="EMBL" id="CAJNDS010000014">
    <property type="protein sequence ID" value="CAE6916950.1"/>
    <property type="molecule type" value="Genomic_DNA"/>
</dbReference>
<gene>
    <name evidence="3" type="ORF">SNAT2548_LOCUS321</name>
</gene>
<reference evidence="3" key="1">
    <citation type="submission" date="2021-02" db="EMBL/GenBank/DDBJ databases">
        <authorList>
            <person name="Dougan E. K."/>
            <person name="Rhodes N."/>
            <person name="Thang M."/>
            <person name="Chan C."/>
        </authorList>
    </citation>
    <scope>NUCLEOTIDE SEQUENCE</scope>
</reference>
<feature type="transmembrane region" description="Helical" evidence="2">
    <location>
        <begin position="122"/>
        <end position="139"/>
    </location>
</feature>
<keyword evidence="2" id="KW-0472">Membrane</keyword>
<comment type="caution">
    <text evidence="3">The sequence shown here is derived from an EMBL/GenBank/DDBJ whole genome shotgun (WGS) entry which is preliminary data.</text>
</comment>
<name>A0A812G1Y3_9DINO</name>
<evidence type="ECO:0000256" key="1">
    <source>
        <dbReference type="SAM" id="MobiDB-lite"/>
    </source>
</evidence>
<evidence type="ECO:0000313" key="3">
    <source>
        <dbReference type="EMBL" id="CAE6916950.1"/>
    </source>
</evidence>